<sequence>MSPTLSQALGSTWQYASDIFANRPVLTVLIGGSAWLFSRVLYQMFLYPRFFSPLRSVPGPPLGHPIYGQFVTILRGEVGIPQRGWVKEHGSVVRVVGPIGIERLIFMRPEALHKILVSDWVDYPRPNFMRSVLALVTGHGLLTVTGNDHKQMRRAMNPAFSIPNLMAQREIYWGPIEGLIDILNNELSNGGDQSVGKQVLMYEWLSKVTLDIICETAFGYQTDSLHNPHNELAEAYEILTSLQTGPNISRLIAVISLPGAARFLNSEWAYKNRHLFEYIPLLPTLIPFVDSMHRIRAVSAQMLAEKMSDSAVSLSDSETKRDIMSLLVRARQADSKAGGYAMSDQAMMDQVLTFLGAGHETTASGLAWTLWLLAKDPETQRKLREEVSPIFAENPRPDYRFLKDLTWLDCVLQESLRLMPPAPMTFRQAAKSDYIDDIYVPKGTLFYIPIRVINTWTEIWGPDAEEWNPRRWLNLPPKYNATFSSLSFLAGPHACIGKTMAIMEMKTVLAALINSFEFSPAYEGQVPQPTAAVTMKPKDNMPLRIRKVVA</sequence>
<dbReference type="EMBL" id="JAFIQS020000012">
    <property type="protein sequence ID" value="KAH9475415.1"/>
    <property type="molecule type" value="Genomic_DNA"/>
</dbReference>
<keyword evidence="1" id="KW-0560">Oxidoreductase</keyword>
<evidence type="ECO:0000313" key="1">
    <source>
        <dbReference type="EMBL" id="KAH9475415.1"/>
    </source>
</evidence>
<dbReference type="Proteomes" id="UP000664032">
    <property type="component" value="Unassembled WGS sequence"/>
</dbReference>
<protein>
    <submittedName>
        <fullName evidence="1">Cytochrome P450 monooxygenase 205</fullName>
    </submittedName>
</protein>
<gene>
    <name evidence="1" type="ORF">JR316_0012526</name>
</gene>
<keyword evidence="2" id="KW-1185">Reference proteome</keyword>
<name>A0ACB8GK53_PSICU</name>
<keyword evidence="1" id="KW-0503">Monooxygenase</keyword>
<evidence type="ECO:0000313" key="2">
    <source>
        <dbReference type="Proteomes" id="UP000664032"/>
    </source>
</evidence>
<accession>A0ACB8GK53</accession>
<reference evidence="1" key="1">
    <citation type="submission" date="2021-10" db="EMBL/GenBank/DDBJ databases">
        <title>Psilocybe cubensis genome.</title>
        <authorList>
            <person name="Mckernan K.J."/>
            <person name="Crawford S."/>
            <person name="Trippe A."/>
            <person name="Kane L.T."/>
            <person name="Mclaughlin S."/>
        </authorList>
    </citation>
    <scope>NUCLEOTIDE SEQUENCE</scope>
    <source>
        <strain evidence="1">MGC-MH-2018</strain>
    </source>
</reference>
<proteinExistence type="predicted"/>
<comment type="caution">
    <text evidence="1">The sequence shown here is derived from an EMBL/GenBank/DDBJ whole genome shotgun (WGS) entry which is preliminary data.</text>
</comment>
<organism evidence="1 2">
    <name type="scientific">Psilocybe cubensis</name>
    <name type="common">Psychedelic mushroom</name>
    <name type="synonym">Stropharia cubensis</name>
    <dbReference type="NCBI Taxonomy" id="181762"/>
    <lineage>
        <taxon>Eukaryota</taxon>
        <taxon>Fungi</taxon>
        <taxon>Dikarya</taxon>
        <taxon>Basidiomycota</taxon>
        <taxon>Agaricomycotina</taxon>
        <taxon>Agaricomycetes</taxon>
        <taxon>Agaricomycetidae</taxon>
        <taxon>Agaricales</taxon>
        <taxon>Agaricineae</taxon>
        <taxon>Strophariaceae</taxon>
        <taxon>Psilocybe</taxon>
    </lineage>
</organism>